<dbReference type="AlphaFoldDB" id="A0A154BNX0"/>
<protein>
    <recommendedName>
        <fullName evidence="3">DUF697 domain-containing protein</fullName>
    </recommendedName>
</protein>
<gene>
    <name evidence="1" type="ORF">AXX12_13655</name>
</gene>
<sequence>MAKHRTTMPEDLVGKCHVVIHTAATAAGAAGAIPLPFADALPIGATQIAMIISLGEVFDLTIGRSMAESIAGLGLATTTGRFVVSNLLKVVNPPFGSVVAAATALAITESLGWMLADDFYRISVGEKPEKIAKAMGDAYNHFNKIKKVKKVNRNG</sequence>
<dbReference type="RefSeq" id="WP_066244780.1">
    <property type="nucleotide sequence ID" value="NZ_LSGP01000025.1"/>
</dbReference>
<proteinExistence type="predicted"/>
<evidence type="ECO:0000313" key="2">
    <source>
        <dbReference type="Proteomes" id="UP000076268"/>
    </source>
</evidence>
<evidence type="ECO:0008006" key="3">
    <source>
        <dbReference type="Google" id="ProtNLM"/>
    </source>
</evidence>
<dbReference type="Proteomes" id="UP000076268">
    <property type="component" value="Unassembled WGS sequence"/>
</dbReference>
<dbReference type="EMBL" id="LSGP01000025">
    <property type="protein sequence ID" value="KYZ75208.1"/>
    <property type="molecule type" value="Genomic_DNA"/>
</dbReference>
<evidence type="ECO:0000313" key="1">
    <source>
        <dbReference type="EMBL" id="KYZ75208.1"/>
    </source>
</evidence>
<organism evidence="1 2">
    <name type="scientific">Anaerosporomusa subterranea</name>
    <dbReference type="NCBI Taxonomy" id="1794912"/>
    <lineage>
        <taxon>Bacteria</taxon>
        <taxon>Bacillati</taxon>
        <taxon>Bacillota</taxon>
        <taxon>Negativicutes</taxon>
        <taxon>Acetonemataceae</taxon>
        <taxon>Anaerosporomusa</taxon>
    </lineage>
</organism>
<comment type="caution">
    <text evidence="1">The sequence shown here is derived from an EMBL/GenBank/DDBJ whole genome shotgun (WGS) entry which is preliminary data.</text>
</comment>
<keyword evidence="2" id="KW-1185">Reference proteome</keyword>
<reference evidence="1 2" key="1">
    <citation type="submission" date="2016-02" db="EMBL/GenBank/DDBJ databases">
        <title>Anaerosporomusa subterraneum gen. nov., sp. nov., a spore-forming obligate anaerobe isolated from saprolite.</title>
        <authorList>
            <person name="Choi J.K."/>
            <person name="Shah M."/>
            <person name="Yee N."/>
        </authorList>
    </citation>
    <scope>NUCLEOTIDE SEQUENCE [LARGE SCALE GENOMIC DNA]</scope>
    <source>
        <strain evidence="1 2">RU4</strain>
    </source>
</reference>
<accession>A0A154BNX0</accession>
<name>A0A154BNX0_ANASB</name>
<dbReference type="STRING" id="1794912.AXX12_13655"/>